<reference evidence="3 4" key="1">
    <citation type="submission" date="2022-07" db="EMBL/GenBank/DDBJ databases">
        <title>Characterization of plant growth promoting rhizobacteria (PGPR) for use as bioinoculants in agriculture.</title>
        <authorList>
            <person name="Hassen A.I."/>
            <person name="Pierneef R."/>
        </authorList>
    </citation>
    <scope>NUCLEOTIDE SEQUENCE [LARGE SCALE GENOMIC DNA]</scope>
    <source>
        <strain evidence="3 4">SARCC-3054</strain>
    </source>
</reference>
<evidence type="ECO:0000256" key="1">
    <source>
        <dbReference type="ARBA" id="ARBA00023125"/>
    </source>
</evidence>
<protein>
    <submittedName>
        <fullName evidence="3">Helix-turn-helix domain-containing protein</fullName>
    </submittedName>
</protein>
<dbReference type="Proteomes" id="UP001207830">
    <property type="component" value="Unassembled WGS sequence"/>
</dbReference>
<keyword evidence="4" id="KW-1185">Reference proteome</keyword>
<dbReference type="Pfam" id="PF01381">
    <property type="entry name" value="HTH_3"/>
    <property type="match status" value="1"/>
</dbReference>
<dbReference type="PROSITE" id="PS50943">
    <property type="entry name" value="HTH_CROC1"/>
    <property type="match status" value="1"/>
</dbReference>
<gene>
    <name evidence="3" type="ORF">NQF78_26970</name>
</gene>
<dbReference type="InterPro" id="IPR001387">
    <property type="entry name" value="Cro/C1-type_HTH"/>
</dbReference>
<dbReference type="PANTHER" id="PTHR46558">
    <property type="entry name" value="TRACRIPTIONAL REGULATORY PROTEIN-RELATED-RELATED"/>
    <property type="match status" value="1"/>
</dbReference>
<dbReference type="Gene3D" id="1.10.260.40">
    <property type="entry name" value="lambda repressor-like DNA-binding domains"/>
    <property type="match status" value="1"/>
</dbReference>
<feature type="domain" description="HTH cro/C1-type" evidence="2">
    <location>
        <begin position="6"/>
        <end position="60"/>
    </location>
</feature>
<name>A0ABT3Z2H0_9PSED</name>
<dbReference type="InterPro" id="IPR010982">
    <property type="entry name" value="Lambda_DNA-bd_dom_sf"/>
</dbReference>
<sequence>MLNQALRLIRTYHDLSQTELSKELGISNSHLSELESGKKQPTIELLGRYSSRFDIPLSSILFFSENLDAPKPSDKLRVGVAKKVIHLLEWIENKNEAKASKKG</sequence>
<proteinExistence type="predicted"/>
<dbReference type="RefSeq" id="WP_267805868.1">
    <property type="nucleotide sequence ID" value="NZ_JANIGP010000037.1"/>
</dbReference>
<keyword evidence="1" id="KW-0238">DNA-binding</keyword>
<dbReference type="SUPFAM" id="SSF47413">
    <property type="entry name" value="lambda repressor-like DNA-binding domains"/>
    <property type="match status" value="1"/>
</dbReference>
<evidence type="ECO:0000313" key="4">
    <source>
        <dbReference type="Proteomes" id="UP001207830"/>
    </source>
</evidence>
<dbReference type="SMART" id="SM00530">
    <property type="entry name" value="HTH_XRE"/>
    <property type="match status" value="1"/>
</dbReference>
<accession>A0ABT3Z2H0</accession>
<evidence type="ECO:0000259" key="2">
    <source>
        <dbReference type="PROSITE" id="PS50943"/>
    </source>
</evidence>
<comment type="caution">
    <text evidence="3">The sequence shown here is derived from an EMBL/GenBank/DDBJ whole genome shotgun (WGS) entry which is preliminary data.</text>
</comment>
<evidence type="ECO:0000313" key="3">
    <source>
        <dbReference type="EMBL" id="MCY0111948.1"/>
    </source>
</evidence>
<dbReference type="PANTHER" id="PTHR46558:SF4">
    <property type="entry name" value="DNA-BIDING PHAGE PROTEIN"/>
    <property type="match status" value="1"/>
</dbReference>
<dbReference type="CDD" id="cd00093">
    <property type="entry name" value="HTH_XRE"/>
    <property type="match status" value="1"/>
</dbReference>
<organism evidence="3 4">
    <name type="scientific">Pseudomonas monsensis</name>
    <dbReference type="NCBI Taxonomy" id="2745509"/>
    <lineage>
        <taxon>Bacteria</taxon>
        <taxon>Pseudomonadati</taxon>
        <taxon>Pseudomonadota</taxon>
        <taxon>Gammaproteobacteria</taxon>
        <taxon>Pseudomonadales</taxon>
        <taxon>Pseudomonadaceae</taxon>
        <taxon>Pseudomonas</taxon>
    </lineage>
</organism>
<dbReference type="EMBL" id="JANIGP010000037">
    <property type="protein sequence ID" value="MCY0111948.1"/>
    <property type="molecule type" value="Genomic_DNA"/>
</dbReference>